<evidence type="ECO:0000313" key="1">
    <source>
        <dbReference type="EMBL" id="MBX7480983.1"/>
    </source>
</evidence>
<protein>
    <recommendedName>
        <fullName evidence="3">PDZ domain-containing protein</fullName>
    </recommendedName>
</protein>
<dbReference type="RefSeq" id="WP_221554877.1">
    <property type="nucleotide sequence ID" value="NZ_JAIGNO010000001.1"/>
</dbReference>
<dbReference type="Proteomes" id="UP000755104">
    <property type="component" value="Unassembled WGS sequence"/>
</dbReference>
<dbReference type="SUPFAM" id="SSF50156">
    <property type="entry name" value="PDZ domain-like"/>
    <property type="match status" value="1"/>
</dbReference>
<accession>A0ABS7J0V8</accession>
<name>A0ABS7J0V8_9SPHN</name>
<organism evidence="1 2">
    <name type="scientific">Qipengyuania qiaonensis</name>
    <dbReference type="NCBI Taxonomy" id="2867240"/>
    <lineage>
        <taxon>Bacteria</taxon>
        <taxon>Pseudomonadati</taxon>
        <taxon>Pseudomonadota</taxon>
        <taxon>Alphaproteobacteria</taxon>
        <taxon>Sphingomonadales</taxon>
        <taxon>Erythrobacteraceae</taxon>
        <taxon>Qipengyuania</taxon>
    </lineage>
</organism>
<keyword evidence="2" id="KW-1185">Reference proteome</keyword>
<sequence>MAIDETVSPRREPDPLEVFQKSEDRLFRVGYRLATANASFCESASLTSGFLIHDADSYGNPEAVRSLLQLSGDIGVQAVAPGSPAGLAGIAQNDTVLAIDRKSFRQDWPRTDPSWKRVFAIRDAVDFSLSRGSVDITYQTPGRTPQTATIEGVPACPTRFELVGSKKNAAADGTRVLVGENFPGLAYDEAVFASAIAHEMAHNIFSHPQTFGETGWKTKLIRLSERDADRLMPWLLQNAGYDPRAAVRFMSLWGPKYGGQMFRKRTHDGWDERVEFIEAEIARMERVLGSDGVADWRTHFVSELDEHLCRIDIIDRQCATRKLEYRSGSKIDNDMN</sequence>
<comment type="caution">
    <text evidence="1">The sequence shown here is derived from an EMBL/GenBank/DDBJ whole genome shotgun (WGS) entry which is preliminary data.</text>
</comment>
<dbReference type="EMBL" id="JAIGNO010000001">
    <property type="protein sequence ID" value="MBX7480983.1"/>
    <property type="molecule type" value="Genomic_DNA"/>
</dbReference>
<evidence type="ECO:0000313" key="2">
    <source>
        <dbReference type="Proteomes" id="UP000755104"/>
    </source>
</evidence>
<evidence type="ECO:0008006" key="3">
    <source>
        <dbReference type="Google" id="ProtNLM"/>
    </source>
</evidence>
<dbReference type="InterPro" id="IPR036034">
    <property type="entry name" value="PDZ_sf"/>
</dbReference>
<dbReference type="Gene3D" id="2.30.42.10">
    <property type="match status" value="1"/>
</dbReference>
<reference evidence="1 2" key="1">
    <citation type="submission" date="2021-08" db="EMBL/GenBank/DDBJ databases">
        <title>Comparative Genomics Analysis of the Genus Qipengyuania Reveals Extensive Genetic Diversity and Metabolic Versatility, Including the Description of Fifteen Novel Species.</title>
        <authorList>
            <person name="Liu Y."/>
        </authorList>
    </citation>
    <scope>NUCLEOTIDE SEQUENCE [LARGE SCALE GENOMIC DNA]</scope>
    <source>
        <strain evidence="1 2">6D47A</strain>
    </source>
</reference>
<proteinExistence type="predicted"/>
<gene>
    <name evidence="1" type="ORF">K3174_00445</name>
</gene>